<sequence>MQRYLTTWAHALLNPCGCVQVQHNICWLDCRPRRPVADYPALTFLSAFHRSTPSASASRELFFSSSRTSHDPLALIDRRSRRAGGHLHIFL</sequence>
<dbReference type="Proteomes" id="UP000799439">
    <property type="component" value="Unassembled WGS sequence"/>
</dbReference>
<evidence type="ECO:0000313" key="1">
    <source>
        <dbReference type="EMBL" id="KAF2152645.1"/>
    </source>
</evidence>
<name>A0A9P4J202_9PEZI</name>
<proteinExistence type="predicted"/>
<protein>
    <submittedName>
        <fullName evidence="1">Uncharacterized protein</fullName>
    </submittedName>
</protein>
<dbReference type="AlphaFoldDB" id="A0A9P4J202"/>
<gene>
    <name evidence="1" type="ORF">K461DRAFT_150570</name>
</gene>
<dbReference type="EMBL" id="ML996086">
    <property type="protein sequence ID" value="KAF2152645.1"/>
    <property type="molecule type" value="Genomic_DNA"/>
</dbReference>
<accession>A0A9P4J202</accession>
<organism evidence="1 2">
    <name type="scientific">Myriangium duriaei CBS 260.36</name>
    <dbReference type="NCBI Taxonomy" id="1168546"/>
    <lineage>
        <taxon>Eukaryota</taxon>
        <taxon>Fungi</taxon>
        <taxon>Dikarya</taxon>
        <taxon>Ascomycota</taxon>
        <taxon>Pezizomycotina</taxon>
        <taxon>Dothideomycetes</taxon>
        <taxon>Dothideomycetidae</taxon>
        <taxon>Myriangiales</taxon>
        <taxon>Myriangiaceae</taxon>
        <taxon>Myriangium</taxon>
    </lineage>
</organism>
<comment type="caution">
    <text evidence="1">The sequence shown here is derived from an EMBL/GenBank/DDBJ whole genome shotgun (WGS) entry which is preliminary data.</text>
</comment>
<evidence type="ECO:0000313" key="2">
    <source>
        <dbReference type="Proteomes" id="UP000799439"/>
    </source>
</evidence>
<keyword evidence="2" id="KW-1185">Reference proteome</keyword>
<reference evidence="1" key="1">
    <citation type="journal article" date="2020" name="Stud. Mycol.">
        <title>101 Dothideomycetes genomes: a test case for predicting lifestyles and emergence of pathogens.</title>
        <authorList>
            <person name="Haridas S."/>
            <person name="Albert R."/>
            <person name="Binder M."/>
            <person name="Bloem J."/>
            <person name="Labutti K."/>
            <person name="Salamov A."/>
            <person name="Andreopoulos B."/>
            <person name="Baker S."/>
            <person name="Barry K."/>
            <person name="Bills G."/>
            <person name="Bluhm B."/>
            <person name="Cannon C."/>
            <person name="Castanera R."/>
            <person name="Culley D."/>
            <person name="Daum C."/>
            <person name="Ezra D."/>
            <person name="Gonzalez J."/>
            <person name="Henrissat B."/>
            <person name="Kuo A."/>
            <person name="Liang C."/>
            <person name="Lipzen A."/>
            <person name="Lutzoni F."/>
            <person name="Magnuson J."/>
            <person name="Mondo S."/>
            <person name="Nolan M."/>
            <person name="Ohm R."/>
            <person name="Pangilinan J."/>
            <person name="Park H.-J."/>
            <person name="Ramirez L."/>
            <person name="Alfaro M."/>
            <person name="Sun H."/>
            <person name="Tritt A."/>
            <person name="Yoshinaga Y."/>
            <person name="Zwiers L.-H."/>
            <person name="Turgeon B."/>
            <person name="Goodwin S."/>
            <person name="Spatafora J."/>
            <person name="Crous P."/>
            <person name="Grigoriev I."/>
        </authorList>
    </citation>
    <scope>NUCLEOTIDE SEQUENCE</scope>
    <source>
        <strain evidence="1">CBS 260.36</strain>
    </source>
</reference>